<dbReference type="AlphaFoldDB" id="A0A6B2QUQ5"/>
<evidence type="ECO:0000259" key="1">
    <source>
        <dbReference type="PROSITE" id="PS51462"/>
    </source>
</evidence>
<dbReference type="PANTHER" id="PTHR43736">
    <property type="entry name" value="ADP-RIBOSE PYROPHOSPHATASE"/>
    <property type="match status" value="1"/>
</dbReference>
<protein>
    <submittedName>
        <fullName evidence="2">NUDIX hydrolase</fullName>
    </submittedName>
</protein>
<dbReference type="CDD" id="cd18873">
    <property type="entry name" value="NUDIX_NadM_like"/>
    <property type="match status" value="1"/>
</dbReference>
<organism evidence="2">
    <name type="scientific">Sheuella amnicola</name>
    <dbReference type="NCBI Taxonomy" id="2707330"/>
    <lineage>
        <taxon>Bacteria</taxon>
        <taxon>Pseudomonadati</taxon>
        <taxon>Pseudomonadota</taxon>
        <taxon>Betaproteobacteria</taxon>
        <taxon>Burkholderiales</taxon>
        <taxon>Alcaligenaceae</taxon>
        <taxon>Sheuella</taxon>
    </lineage>
</organism>
<comment type="caution">
    <text evidence="2">The sequence shown here is derived from an EMBL/GenBank/DDBJ whole genome shotgun (WGS) entry which is preliminary data.</text>
</comment>
<gene>
    <name evidence="2" type="ORF">G3I67_00160</name>
</gene>
<keyword evidence="2" id="KW-0378">Hydrolase</keyword>
<proteinExistence type="predicted"/>
<dbReference type="GO" id="GO:0016787">
    <property type="term" value="F:hydrolase activity"/>
    <property type="evidence" value="ECO:0007669"/>
    <property type="project" value="UniProtKB-KW"/>
</dbReference>
<accession>A0A6B2QUQ5</accession>
<dbReference type="SUPFAM" id="SSF55811">
    <property type="entry name" value="Nudix"/>
    <property type="match status" value="1"/>
</dbReference>
<dbReference type="RefSeq" id="WP_163650917.1">
    <property type="nucleotide sequence ID" value="NZ_JAAGRN010000001.1"/>
</dbReference>
<evidence type="ECO:0000313" key="2">
    <source>
        <dbReference type="EMBL" id="NDY81633.1"/>
    </source>
</evidence>
<dbReference type="PROSITE" id="PS51462">
    <property type="entry name" value="NUDIX"/>
    <property type="match status" value="1"/>
</dbReference>
<feature type="domain" description="Nudix hydrolase" evidence="1">
    <location>
        <begin position="20"/>
        <end position="179"/>
    </location>
</feature>
<dbReference type="InterPro" id="IPR015797">
    <property type="entry name" value="NUDIX_hydrolase-like_dom_sf"/>
</dbReference>
<dbReference type="EMBL" id="JAAGRN010000001">
    <property type="protein sequence ID" value="NDY81633.1"/>
    <property type="molecule type" value="Genomic_DNA"/>
</dbReference>
<name>A0A6B2QUQ5_9BURK</name>
<dbReference type="Pfam" id="PF00293">
    <property type="entry name" value="NUDIX"/>
    <property type="match status" value="1"/>
</dbReference>
<dbReference type="InterPro" id="IPR000086">
    <property type="entry name" value="NUDIX_hydrolase_dom"/>
</dbReference>
<reference evidence="2" key="1">
    <citation type="submission" date="2020-02" db="EMBL/GenBank/DDBJ databases">
        <authorList>
            <person name="Chen W.-M."/>
        </authorList>
    </citation>
    <scope>NUCLEOTIDE SEQUENCE</scope>
    <source>
        <strain evidence="2">NBD-18</strain>
    </source>
</reference>
<dbReference type="Gene3D" id="3.90.79.10">
    <property type="entry name" value="Nucleoside Triphosphate Pyrophosphohydrolase"/>
    <property type="match status" value="1"/>
</dbReference>
<sequence>MNATAIRHIRNPDNPYYHFGVNPTVDLMVVAPDERILLIRRSETSEACAGLWALPGGFIGTDAKRGDPWEEGKESAEFAARRELREETNLDLPPDSQIVLIGTYEGNQRDPRDNEESWTKTYAYLHRIHPEVFHAQKNQLRGMDDASDVAWLKLSEIISMHRRGEIAFDHMKIILDAMQLLR</sequence>
<dbReference type="PANTHER" id="PTHR43736:SF1">
    <property type="entry name" value="DIHYDRONEOPTERIN TRIPHOSPHATE DIPHOSPHATASE"/>
    <property type="match status" value="1"/>
</dbReference>